<proteinExistence type="predicted"/>
<sequence>MTDLTRLIKILEQGSGNKKSTSTSSCAVKPSSRRWPKTNPEFPAGGQVLDKTLAQDAEHEGLHVFTIKERLVDFHIALHSTDATLALLAHDEQPPNQFYSSGILPASQHLTDQVAGQTLLPLATLPRWSEKTRVFQQISSSSKNPSRIQRAISDLLAPNPKERLRKLEKIDKLAAEACLMSQVLLSLWLWSMPQQMNQILQLLNPQAMRMQKCTMVPTLPSQQLMPENTAMQDVDPQDDIEEVIHLA</sequence>
<gene>
    <name evidence="2" type="ORF">PCASD_20639</name>
</gene>
<name>A0A2N5UDI7_9BASI</name>
<evidence type="ECO:0000313" key="3">
    <source>
        <dbReference type="Proteomes" id="UP000235392"/>
    </source>
</evidence>
<evidence type="ECO:0000256" key="1">
    <source>
        <dbReference type="SAM" id="MobiDB-lite"/>
    </source>
</evidence>
<feature type="compositionally biased region" description="Low complexity" evidence="1">
    <location>
        <begin position="15"/>
        <end position="25"/>
    </location>
</feature>
<dbReference type="EMBL" id="PGCI01000172">
    <property type="protein sequence ID" value="PLW35756.1"/>
    <property type="molecule type" value="Genomic_DNA"/>
</dbReference>
<dbReference type="Proteomes" id="UP000235392">
    <property type="component" value="Unassembled WGS sequence"/>
</dbReference>
<comment type="caution">
    <text evidence="2">The sequence shown here is derived from an EMBL/GenBank/DDBJ whole genome shotgun (WGS) entry which is preliminary data.</text>
</comment>
<dbReference type="AlphaFoldDB" id="A0A2N5UDI7"/>
<accession>A0A2N5UDI7</accession>
<feature type="region of interest" description="Disordered" evidence="1">
    <location>
        <begin position="15"/>
        <end position="44"/>
    </location>
</feature>
<protein>
    <submittedName>
        <fullName evidence="2">Uncharacterized protein</fullName>
    </submittedName>
</protein>
<evidence type="ECO:0000313" key="2">
    <source>
        <dbReference type="EMBL" id="PLW35756.1"/>
    </source>
</evidence>
<organism evidence="2 3">
    <name type="scientific">Puccinia coronata f. sp. avenae</name>
    <dbReference type="NCBI Taxonomy" id="200324"/>
    <lineage>
        <taxon>Eukaryota</taxon>
        <taxon>Fungi</taxon>
        <taxon>Dikarya</taxon>
        <taxon>Basidiomycota</taxon>
        <taxon>Pucciniomycotina</taxon>
        <taxon>Pucciniomycetes</taxon>
        <taxon>Pucciniales</taxon>
        <taxon>Pucciniaceae</taxon>
        <taxon>Puccinia</taxon>
    </lineage>
</organism>
<reference evidence="2 3" key="1">
    <citation type="submission" date="2017-11" db="EMBL/GenBank/DDBJ databases">
        <title>De novo assembly and phasing of dikaryotic genomes from two isolates of Puccinia coronata f. sp. avenae, the causal agent of oat crown rust.</title>
        <authorList>
            <person name="Miller M.E."/>
            <person name="Zhang Y."/>
            <person name="Omidvar V."/>
            <person name="Sperschneider J."/>
            <person name="Schwessinger B."/>
            <person name="Raley C."/>
            <person name="Palmer J.M."/>
            <person name="Garnica D."/>
            <person name="Upadhyaya N."/>
            <person name="Rathjen J."/>
            <person name="Taylor J.M."/>
            <person name="Park R.F."/>
            <person name="Dodds P.N."/>
            <person name="Hirsch C.D."/>
            <person name="Kianian S.F."/>
            <person name="Figueroa M."/>
        </authorList>
    </citation>
    <scope>NUCLEOTIDE SEQUENCE [LARGE SCALE GENOMIC DNA]</scope>
    <source>
        <strain evidence="2">12SD80</strain>
    </source>
</reference>